<dbReference type="SMR" id="A0A0P7Z145"/>
<sequence length="210" mass="23607">MALLLFTLLSVLSTLAPALCDLEEMPFVEPAGRRFAGRSNYTILTVPNGEQFGNWTWPEMCPEGFYAVGFSLRVESNQYGSDDTALNGIRLFCSRPGDRSYLYFVESHTGYFGDWTDPQWCPGSGILKSFQLRVEPHLGLFGDDTSANNIRFRCSTNPTLQGQGMDWGEYGQWSEECNTGGICGLETKMEVYQYALDDSSLNDVRFHCCF</sequence>
<dbReference type="GO" id="GO:0005615">
    <property type="term" value="C:extracellular space"/>
    <property type="evidence" value="ECO:0007669"/>
    <property type="project" value="TreeGrafter"/>
</dbReference>
<dbReference type="InterPro" id="IPR036706">
    <property type="entry name" value="VOMI_sf"/>
</dbReference>
<evidence type="ECO:0000313" key="2">
    <source>
        <dbReference type="EMBL" id="KPP74106.1"/>
    </source>
</evidence>
<dbReference type="Proteomes" id="UP000034805">
    <property type="component" value="Unassembled WGS sequence"/>
</dbReference>
<dbReference type="CDD" id="cd00220">
    <property type="entry name" value="VMO-I"/>
    <property type="match status" value="1"/>
</dbReference>
<dbReference type="STRING" id="113540.ENSSFOP00015033414"/>
<dbReference type="SUPFAM" id="SSF51092">
    <property type="entry name" value="Vitelline membrane outer protein-I (VMO-I)"/>
    <property type="match status" value="1"/>
</dbReference>
<dbReference type="Pfam" id="PF03762">
    <property type="entry name" value="VOMI"/>
    <property type="match status" value="1"/>
</dbReference>
<dbReference type="Gene3D" id="2.100.10.20">
    <property type="entry name" value="Vitelline membrane outer layer protein I (VOMI)"/>
    <property type="match status" value="1"/>
</dbReference>
<organism evidence="2 3">
    <name type="scientific">Scleropages formosus</name>
    <name type="common">Asian bonytongue</name>
    <name type="synonym">Osteoglossum formosum</name>
    <dbReference type="NCBI Taxonomy" id="113540"/>
    <lineage>
        <taxon>Eukaryota</taxon>
        <taxon>Metazoa</taxon>
        <taxon>Chordata</taxon>
        <taxon>Craniata</taxon>
        <taxon>Vertebrata</taxon>
        <taxon>Euteleostomi</taxon>
        <taxon>Actinopterygii</taxon>
        <taxon>Neopterygii</taxon>
        <taxon>Teleostei</taxon>
        <taxon>Osteoglossocephala</taxon>
        <taxon>Osteoglossomorpha</taxon>
        <taxon>Osteoglossiformes</taxon>
        <taxon>Osteoglossidae</taxon>
        <taxon>Scleropages</taxon>
    </lineage>
</organism>
<keyword evidence="1" id="KW-0732">Signal</keyword>
<dbReference type="InterPro" id="IPR005515">
    <property type="entry name" value="VOMI"/>
</dbReference>
<proteinExistence type="predicted"/>
<comment type="caution">
    <text evidence="2">The sequence shown here is derived from an EMBL/GenBank/DDBJ whole genome shotgun (WGS) entry which is preliminary data.</text>
</comment>
<feature type="signal peptide" evidence="1">
    <location>
        <begin position="1"/>
        <end position="20"/>
    </location>
</feature>
<gene>
    <name evidence="2" type="ORF">Z043_106761</name>
</gene>
<reference evidence="2 3" key="1">
    <citation type="submission" date="2015-08" db="EMBL/GenBank/DDBJ databases">
        <title>The genome of the Asian arowana (Scleropages formosus).</title>
        <authorList>
            <person name="Tan M.H."/>
            <person name="Gan H.M."/>
            <person name="Croft L.J."/>
            <person name="Austin C.M."/>
        </authorList>
    </citation>
    <scope>NUCLEOTIDE SEQUENCE [LARGE SCALE GENOMIC DNA]</scope>
    <source>
        <strain evidence="2">Aro1</strain>
    </source>
</reference>
<feature type="chain" id="PRO_5006146837" evidence="1">
    <location>
        <begin position="21"/>
        <end position="210"/>
    </location>
</feature>
<dbReference type="AlphaFoldDB" id="A0A0P7Z145"/>
<dbReference type="PANTHER" id="PTHR18841:SF0">
    <property type="entry name" value="VITELLINE MEMBRANE OUTER LAYER 1 HOMOLOG A-RELATED"/>
    <property type="match status" value="1"/>
</dbReference>
<evidence type="ECO:0000256" key="1">
    <source>
        <dbReference type="SAM" id="SignalP"/>
    </source>
</evidence>
<accession>A0A0P7Z145</accession>
<evidence type="ECO:0000313" key="3">
    <source>
        <dbReference type="Proteomes" id="UP000034805"/>
    </source>
</evidence>
<dbReference type="EMBL" id="JARO02001899">
    <property type="protein sequence ID" value="KPP74106.1"/>
    <property type="molecule type" value="Genomic_DNA"/>
</dbReference>
<dbReference type="PANTHER" id="PTHR18841">
    <property type="entry name" value="VITELLINE MEMBRANE OUTER LAYER PROTEIN I-RELATED"/>
    <property type="match status" value="1"/>
</dbReference>
<protein>
    <submittedName>
        <fullName evidence="2">Vitelline membrane outer layer protein 1-like</fullName>
    </submittedName>
</protein>
<name>A0A0P7Z145_SCLFO</name>